<evidence type="ECO:0000256" key="1">
    <source>
        <dbReference type="ARBA" id="ARBA00004651"/>
    </source>
</evidence>
<evidence type="ECO:0000256" key="6">
    <source>
        <dbReference type="ARBA" id="ARBA00043993"/>
    </source>
</evidence>
<feature type="transmembrane region" description="Helical" evidence="7">
    <location>
        <begin position="35"/>
        <end position="55"/>
    </location>
</feature>
<dbReference type="GO" id="GO:0005886">
    <property type="term" value="C:plasma membrane"/>
    <property type="evidence" value="ECO:0007669"/>
    <property type="project" value="UniProtKB-SubCell"/>
</dbReference>
<evidence type="ECO:0000256" key="5">
    <source>
        <dbReference type="ARBA" id="ARBA00023136"/>
    </source>
</evidence>
<feature type="transmembrane region" description="Helical" evidence="7">
    <location>
        <begin position="94"/>
        <end position="125"/>
    </location>
</feature>
<feature type="transmembrane region" description="Helical" evidence="7">
    <location>
        <begin position="67"/>
        <end position="88"/>
    </location>
</feature>
<feature type="domain" description="Integral membrane protein YccS N-terminal" evidence="8">
    <location>
        <begin position="69"/>
        <end position="344"/>
    </location>
</feature>
<feature type="transmembrane region" description="Helical" evidence="7">
    <location>
        <begin position="490"/>
        <end position="507"/>
    </location>
</feature>
<keyword evidence="4 7" id="KW-1133">Transmembrane helix</keyword>
<evidence type="ECO:0000313" key="10">
    <source>
        <dbReference type="EMBL" id="KIC94843.1"/>
    </source>
</evidence>
<dbReference type="STRING" id="1349421.OI18_09675"/>
<keyword evidence="11" id="KW-1185">Reference proteome</keyword>
<gene>
    <name evidence="10" type="ORF">OI18_09675</name>
</gene>
<evidence type="ECO:0000256" key="3">
    <source>
        <dbReference type="ARBA" id="ARBA00022692"/>
    </source>
</evidence>
<evidence type="ECO:0000256" key="4">
    <source>
        <dbReference type="ARBA" id="ARBA00022989"/>
    </source>
</evidence>
<evidence type="ECO:0000256" key="2">
    <source>
        <dbReference type="ARBA" id="ARBA00022475"/>
    </source>
</evidence>
<feature type="transmembrane region" description="Helical" evidence="7">
    <location>
        <begin position="137"/>
        <end position="159"/>
    </location>
</feature>
<dbReference type="EMBL" id="JSVC01000010">
    <property type="protein sequence ID" value="KIC94843.1"/>
    <property type="molecule type" value="Genomic_DNA"/>
</dbReference>
<keyword evidence="2" id="KW-1003">Cell membrane</keyword>
<dbReference type="Proteomes" id="UP000031408">
    <property type="component" value="Unassembled WGS sequence"/>
</dbReference>
<comment type="caution">
    <text evidence="10">The sequence shown here is derived from an EMBL/GenBank/DDBJ whole genome shotgun (WGS) entry which is preliminary data.</text>
</comment>
<evidence type="ECO:0000259" key="8">
    <source>
        <dbReference type="Pfam" id="PF12805"/>
    </source>
</evidence>
<comment type="subcellular location">
    <subcellularLocation>
        <location evidence="1">Cell membrane</location>
        <topology evidence="1">Multi-pass membrane protein</topology>
    </subcellularLocation>
</comment>
<reference evidence="10 11" key="1">
    <citation type="submission" date="2014-11" db="EMBL/GenBank/DDBJ databases">
        <title>Genome sequence of Flavihumibacter solisilvae 3-3.</title>
        <authorList>
            <person name="Zhou G."/>
            <person name="Li M."/>
            <person name="Wang G."/>
        </authorList>
    </citation>
    <scope>NUCLEOTIDE SEQUENCE [LARGE SCALE GENOMIC DNA]</scope>
    <source>
        <strain evidence="10 11">3-3</strain>
    </source>
</reference>
<dbReference type="PANTHER" id="PTHR30509:SF23">
    <property type="entry name" value="INNER MEMBRANE PROTEIN"/>
    <property type="match status" value="1"/>
</dbReference>
<name>A0A0C1LHK7_9BACT</name>
<evidence type="ECO:0000259" key="9">
    <source>
        <dbReference type="Pfam" id="PF13515"/>
    </source>
</evidence>
<evidence type="ECO:0000256" key="7">
    <source>
        <dbReference type="SAM" id="Phobius"/>
    </source>
</evidence>
<sequence length="740" mass="83900">MDYIREYKKYSSSYYVSEGTRTTAGVMIPVLTASWLGHLQAGIALGLGAMCVALTDNTGPIHHRINGMVAAILLIFLASLLTGFSIAYPWLLAVFIGVMGFACSFIGVYGTRANSVGGAGLLVMILSIDERYDSFQVLRNALLVSGGGIFYLAISMALYRLRPYKLLQQALGDALISTASYLRTRADFYNSTVDYEQTYKTLLDQQVQVHNKQNLVREMMFKTRDIVRESTHTSRILMMIFLDSVDLFERIMTSQQDYRHLHEMLDKSALLPAFREFILKIATEAEETGLALQEGRRSRLNPALEGELKALENRFLEVRASSMDDSNIEGFISLRHILDSLKDLYRRIEALHRYTSFDKKIGTDTSSREDYSRFVSPSEFNLKLLANNLSINSNIFRHSVRVSLSLVAGYFLSKILPFGHGYWILLTIIVILKPAYSLTKQRNIERLTGTFTGAVVGALILWVIRDDRALVGLMIIGMVIAYSMLRVKYMVAVVAMTVYVLIAFHFLKPGDFTEVLRDRLIDTFAGSMIAFIATFAIPPRWEHEQIQELLQNAIEAQAKYFSFISKPFIAEPLNNLDYKLHRKEAFVQLANLSDAFQRMLNEPRRQQKKSQVIHQMVVACHMIISHTATLSSYRRLAEEYASDKFKPIIKASLGHLENAARLLEGSKDANAILNDEENFVIREELKQLLQQRLRELAAGSLETATRRKLSELKTLADQFEYINKISIELEKLSSRLVSSN</sequence>
<evidence type="ECO:0000313" key="11">
    <source>
        <dbReference type="Proteomes" id="UP000031408"/>
    </source>
</evidence>
<dbReference type="PANTHER" id="PTHR30509">
    <property type="entry name" value="P-HYDROXYBENZOIC ACID EFFLUX PUMP SUBUNIT-RELATED"/>
    <property type="match status" value="1"/>
</dbReference>
<accession>A0A0C1LHK7</accession>
<organism evidence="10 11">
    <name type="scientific">Flavihumibacter solisilvae</name>
    <dbReference type="NCBI Taxonomy" id="1349421"/>
    <lineage>
        <taxon>Bacteria</taxon>
        <taxon>Pseudomonadati</taxon>
        <taxon>Bacteroidota</taxon>
        <taxon>Chitinophagia</taxon>
        <taxon>Chitinophagales</taxon>
        <taxon>Chitinophagaceae</taxon>
        <taxon>Flavihumibacter</taxon>
    </lineage>
</organism>
<dbReference type="InterPro" id="IPR032692">
    <property type="entry name" value="YccS_N"/>
</dbReference>
<keyword evidence="5 7" id="KW-0472">Membrane</keyword>
<dbReference type="Pfam" id="PF13515">
    <property type="entry name" value="FUSC_2"/>
    <property type="match status" value="1"/>
</dbReference>
<dbReference type="AlphaFoldDB" id="A0A0C1LHK7"/>
<proteinExistence type="inferred from homology"/>
<comment type="similarity">
    <text evidence="6">Belongs to the YccS/YhfK family.</text>
</comment>
<feature type="transmembrane region" description="Helical" evidence="7">
    <location>
        <begin position="407"/>
        <end position="432"/>
    </location>
</feature>
<keyword evidence="3 7" id="KW-0812">Transmembrane</keyword>
<dbReference type="InterPro" id="IPR049453">
    <property type="entry name" value="Memb_transporter_dom"/>
</dbReference>
<feature type="transmembrane region" description="Helical" evidence="7">
    <location>
        <begin position="444"/>
        <end position="463"/>
    </location>
</feature>
<feature type="domain" description="Integral membrane bound transporter" evidence="9">
    <location>
        <begin position="410"/>
        <end position="532"/>
    </location>
</feature>
<protein>
    <submittedName>
        <fullName evidence="10">Uncharacterized protein</fullName>
    </submittedName>
</protein>
<dbReference type="Pfam" id="PF12805">
    <property type="entry name" value="FUSC-like"/>
    <property type="match status" value="1"/>
</dbReference>